<dbReference type="InterPro" id="IPR010979">
    <property type="entry name" value="Ribosomal_uS13-like_H2TH"/>
</dbReference>
<dbReference type="InterPro" id="IPR015886">
    <property type="entry name" value="H2TH_FPG"/>
</dbReference>
<evidence type="ECO:0000256" key="5">
    <source>
        <dbReference type="ARBA" id="ARBA00022723"/>
    </source>
</evidence>
<dbReference type="GO" id="GO:0006979">
    <property type="term" value="P:response to oxidative stress"/>
    <property type="evidence" value="ECO:0007669"/>
    <property type="project" value="UniProtKB-ARBA"/>
</dbReference>
<keyword evidence="20" id="KW-1185">Reference proteome</keyword>
<gene>
    <name evidence="19" type="ORF">EDD31_0250</name>
</gene>
<dbReference type="NCBIfam" id="TIGR00577">
    <property type="entry name" value="fpg"/>
    <property type="match status" value="1"/>
</dbReference>
<dbReference type="Gene3D" id="3.20.190.10">
    <property type="entry name" value="MutM-like, N-terminal"/>
    <property type="match status" value="1"/>
</dbReference>
<evidence type="ECO:0000256" key="3">
    <source>
        <dbReference type="ARBA" id="ARBA00009409"/>
    </source>
</evidence>
<dbReference type="PANTHER" id="PTHR22993">
    <property type="entry name" value="FORMAMIDOPYRIMIDINE-DNA GLYCOSYLASE"/>
    <property type="match status" value="1"/>
</dbReference>
<comment type="catalytic activity">
    <reaction evidence="1">
        <text>Hydrolysis of DNA containing ring-opened 7-methylguanine residues, releasing 2,6-diamino-4-hydroxy-5-(N-methyl)formamidopyrimidine.</text>
        <dbReference type="EC" id="3.2.2.23"/>
    </reaction>
</comment>
<keyword evidence="5" id="KW-0479">Metal-binding</keyword>
<dbReference type="SMART" id="SM01232">
    <property type="entry name" value="H2TH"/>
    <property type="match status" value="1"/>
</dbReference>
<evidence type="ECO:0000256" key="12">
    <source>
        <dbReference type="ARBA" id="ARBA00023239"/>
    </source>
</evidence>
<feature type="domain" description="FPG-type" evidence="17">
    <location>
        <begin position="286"/>
        <end position="320"/>
    </location>
</feature>
<dbReference type="Gene3D" id="1.10.8.50">
    <property type="match status" value="1"/>
</dbReference>
<dbReference type="SUPFAM" id="SSF81624">
    <property type="entry name" value="N-terminal domain of MutM-like DNA repair proteins"/>
    <property type="match status" value="1"/>
</dbReference>
<accession>A0A3N2B9I5</accession>
<dbReference type="SMART" id="SM00898">
    <property type="entry name" value="Fapy_DNA_glyco"/>
    <property type="match status" value="1"/>
</dbReference>
<dbReference type="FunFam" id="1.10.8.50:FF:000003">
    <property type="entry name" value="Formamidopyrimidine-DNA glycosylase"/>
    <property type="match status" value="1"/>
</dbReference>
<dbReference type="InterPro" id="IPR010663">
    <property type="entry name" value="Znf_FPG/IleRS"/>
</dbReference>
<keyword evidence="10" id="KW-0238">DNA-binding</keyword>
<evidence type="ECO:0000256" key="10">
    <source>
        <dbReference type="ARBA" id="ARBA00023125"/>
    </source>
</evidence>
<evidence type="ECO:0000313" key="19">
    <source>
        <dbReference type="EMBL" id="ROR71911.1"/>
    </source>
</evidence>
<keyword evidence="12 19" id="KW-0456">Lyase</keyword>
<evidence type="ECO:0000256" key="9">
    <source>
        <dbReference type="ARBA" id="ARBA00022833"/>
    </source>
</evidence>
<evidence type="ECO:0000256" key="6">
    <source>
        <dbReference type="ARBA" id="ARBA00022763"/>
    </source>
</evidence>
<dbReference type="Proteomes" id="UP000280668">
    <property type="component" value="Unassembled WGS sequence"/>
</dbReference>
<organism evidence="19 20">
    <name type="scientific">Bogoriella caseilytica</name>
    <dbReference type="NCBI Taxonomy" id="56055"/>
    <lineage>
        <taxon>Bacteria</taxon>
        <taxon>Bacillati</taxon>
        <taxon>Actinomycetota</taxon>
        <taxon>Actinomycetes</taxon>
        <taxon>Micrococcales</taxon>
        <taxon>Bogoriellaceae</taxon>
        <taxon>Bogoriella</taxon>
    </lineage>
</organism>
<dbReference type="SUPFAM" id="SSF57716">
    <property type="entry name" value="Glucocorticoid receptor-like (DNA-binding domain)"/>
    <property type="match status" value="1"/>
</dbReference>
<dbReference type="GO" id="GO:0006284">
    <property type="term" value="P:base-excision repair"/>
    <property type="evidence" value="ECO:0007669"/>
    <property type="project" value="InterPro"/>
</dbReference>
<evidence type="ECO:0000256" key="2">
    <source>
        <dbReference type="ARBA" id="ARBA00001947"/>
    </source>
</evidence>
<dbReference type="GO" id="GO:0008270">
    <property type="term" value="F:zinc ion binding"/>
    <property type="evidence" value="ECO:0007669"/>
    <property type="project" value="UniProtKB-KW"/>
</dbReference>
<dbReference type="GO" id="GO:0034039">
    <property type="term" value="F:8-oxo-7,8-dihydroguanine DNA N-glycosylase activity"/>
    <property type="evidence" value="ECO:0007669"/>
    <property type="project" value="TreeGrafter"/>
</dbReference>
<dbReference type="GO" id="GO:0003684">
    <property type="term" value="F:damaged DNA binding"/>
    <property type="evidence" value="ECO:0007669"/>
    <property type="project" value="InterPro"/>
</dbReference>
<keyword evidence="6" id="KW-0227">DNA damage</keyword>
<evidence type="ECO:0000256" key="1">
    <source>
        <dbReference type="ARBA" id="ARBA00001668"/>
    </source>
</evidence>
<dbReference type="EMBL" id="RKHK01000001">
    <property type="protein sequence ID" value="ROR71911.1"/>
    <property type="molecule type" value="Genomic_DNA"/>
</dbReference>
<keyword evidence="13" id="KW-0511">Multifunctional enzyme</keyword>
<evidence type="ECO:0000256" key="16">
    <source>
        <dbReference type="PROSITE-ProRule" id="PRU00391"/>
    </source>
</evidence>
<dbReference type="SUPFAM" id="SSF46946">
    <property type="entry name" value="S13-like H2TH domain"/>
    <property type="match status" value="1"/>
</dbReference>
<dbReference type="InterPro" id="IPR020629">
    <property type="entry name" value="FPG_Glyclase"/>
</dbReference>
<keyword evidence="8" id="KW-0378">Hydrolase</keyword>
<dbReference type="GO" id="GO:0140078">
    <property type="term" value="F:class I DNA-(apurinic or apyrimidinic site) endonuclease activity"/>
    <property type="evidence" value="ECO:0007669"/>
    <property type="project" value="UniProtKB-EC"/>
</dbReference>
<protein>
    <submittedName>
        <fullName evidence="19">DNA-(Apurinic or apyrimidinic site) lyase</fullName>
    </submittedName>
</protein>
<dbReference type="InterPro" id="IPR035937">
    <property type="entry name" value="FPG_N"/>
</dbReference>
<dbReference type="OrthoDB" id="9800855at2"/>
<comment type="cofactor">
    <cofactor evidence="2">
        <name>Zn(2+)</name>
        <dbReference type="ChEBI" id="CHEBI:29105"/>
    </cofactor>
</comment>
<evidence type="ECO:0000259" key="17">
    <source>
        <dbReference type="PROSITE" id="PS51066"/>
    </source>
</evidence>
<reference evidence="19 20" key="1">
    <citation type="submission" date="2018-11" db="EMBL/GenBank/DDBJ databases">
        <title>Sequencing the genomes of 1000 actinobacteria strains.</title>
        <authorList>
            <person name="Klenk H.-P."/>
        </authorList>
    </citation>
    <scope>NUCLEOTIDE SEQUENCE [LARGE SCALE GENOMIC DNA]</scope>
    <source>
        <strain evidence="19 20">DSM 11294</strain>
    </source>
</reference>
<comment type="caution">
    <text evidence="19">The sequence shown here is derived from an EMBL/GenBank/DDBJ whole genome shotgun (WGS) entry which is preliminary data.</text>
</comment>
<feature type="domain" description="Formamidopyrimidine-DNA glycosylase catalytic" evidence="18">
    <location>
        <begin position="2"/>
        <end position="147"/>
    </location>
</feature>
<evidence type="ECO:0000256" key="15">
    <source>
        <dbReference type="ARBA" id="ARBA00044632"/>
    </source>
</evidence>
<evidence type="ECO:0000256" key="8">
    <source>
        <dbReference type="ARBA" id="ARBA00022801"/>
    </source>
</evidence>
<comment type="subunit">
    <text evidence="4">Monomer.</text>
</comment>
<dbReference type="PROSITE" id="PS51068">
    <property type="entry name" value="FPG_CAT"/>
    <property type="match status" value="1"/>
</dbReference>
<dbReference type="PANTHER" id="PTHR22993:SF9">
    <property type="entry name" value="FORMAMIDOPYRIMIDINE-DNA GLYCOSYLASE"/>
    <property type="match status" value="1"/>
</dbReference>
<dbReference type="PROSITE" id="PS51066">
    <property type="entry name" value="ZF_FPG_2"/>
    <property type="match status" value="1"/>
</dbReference>
<evidence type="ECO:0000259" key="18">
    <source>
        <dbReference type="PROSITE" id="PS51068"/>
    </source>
</evidence>
<evidence type="ECO:0000256" key="14">
    <source>
        <dbReference type="ARBA" id="ARBA00023295"/>
    </source>
</evidence>
<evidence type="ECO:0000256" key="4">
    <source>
        <dbReference type="ARBA" id="ARBA00011245"/>
    </source>
</evidence>
<evidence type="ECO:0000313" key="20">
    <source>
        <dbReference type="Proteomes" id="UP000280668"/>
    </source>
</evidence>
<dbReference type="InterPro" id="IPR012319">
    <property type="entry name" value="FPG_cat"/>
</dbReference>
<dbReference type="RefSeq" id="WP_123302562.1">
    <property type="nucleotide sequence ID" value="NZ_RKHK01000001.1"/>
</dbReference>
<keyword evidence="14" id="KW-0326">Glycosidase</keyword>
<dbReference type="CDD" id="cd08966">
    <property type="entry name" value="EcFpg-like_N"/>
    <property type="match status" value="1"/>
</dbReference>
<evidence type="ECO:0000256" key="11">
    <source>
        <dbReference type="ARBA" id="ARBA00023204"/>
    </source>
</evidence>
<dbReference type="AlphaFoldDB" id="A0A3N2B9I5"/>
<keyword evidence="11" id="KW-0234">DNA repair</keyword>
<dbReference type="Pfam" id="PF06831">
    <property type="entry name" value="H2TH"/>
    <property type="match status" value="1"/>
</dbReference>
<evidence type="ECO:0000256" key="7">
    <source>
        <dbReference type="ARBA" id="ARBA00022771"/>
    </source>
</evidence>
<dbReference type="InterPro" id="IPR000214">
    <property type="entry name" value="Znf_DNA_glyclase/AP_lyase"/>
</dbReference>
<name>A0A3N2B9I5_9MICO</name>
<dbReference type="Pfam" id="PF06827">
    <property type="entry name" value="zf-FPG_IleRS"/>
    <property type="match status" value="1"/>
</dbReference>
<comment type="catalytic activity">
    <reaction evidence="15">
        <text>2'-deoxyribonucleotide-(2'-deoxyribose 5'-phosphate)-2'-deoxyribonucleotide-DNA = a 3'-end 2'-deoxyribonucleotide-(2,3-dehydro-2,3-deoxyribose 5'-phosphate)-DNA + a 5'-end 5'-phospho-2'-deoxyribonucleoside-DNA + H(+)</text>
        <dbReference type="Rhea" id="RHEA:66592"/>
        <dbReference type="Rhea" id="RHEA-COMP:13180"/>
        <dbReference type="Rhea" id="RHEA-COMP:16897"/>
        <dbReference type="Rhea" id="RHEA-COMP:17067"/>
        <dbReference type="ChEBI" id="CHEBI:15378"/>
        <dbReference type="ChEBI" id="CHEBI:136412"/>
        <dbReference type="ChEBI" id="CHEBI:157695"/>
        <dbReference type="ChEBI" id="CHEBI:167181"/>
        <dbReference type="EC" id="4.2.99.18"/>
    </reaction>
</comment>
<keyword evidence="9" id="KW-0862">Zinc</keyword>
<dbReference type="GO" id="GO:0003690">
    <property type="term" value="F:double-stranded DNA binding"/>
    <property type="evidence" value="ECO:0007669"/>
    <property type="project" value="UniProtKB-ARBA"/>
</dbReference>
<dbReference type="NCBIfam" id="NF002211">
    <property type="entry name" value="PRK01103.1"/>
    <property type="match status" value="1"/>
</dbReference>
<comment type="similarity">
    <text evidence="3">Belongs to the FPG family.</text>
</comment>
<sequence length="324" mass="34882">MPELPEVETVRAGLVRHVLHRPLAAADVLHPRAVRHQAGGASELHADLQGRAFRAAVRRGKFLWLELEEADRDAPVSPDHALLVHLGMSGQLLIQPPASPGTPHASTALPAAEQLARPVTSTTAHVRVRLRFVDGGQLWFVDQRTFGYVRSVPLVATDDHAPGGQGSELPLVPLPAAHIARDLLDPAIDVPAVIQSLRARRTEIKRAILDQALVSGIGNIYADEALWRAELHGTERTDLVPAGQLAALLEHARAVMSEALAAGGTSFDAMYVDVDGAGGYFERSLDAYGRAGQPCRRCGTAIRREQFMNRGSFSCPACQPPPHC</sequence>
<proteinExistence type="inferred from homology"/>
<dbReference type="Pfam" id="PF01149">
    <property type="entry name" value="Fapy_DNA_glyco"/>
    <property type="match status" value="1"/>
</dbReference>
<evidence type="ECO:0000256" key="13">
    <source>
        <dbReference type="ARBA" id="ARBA00023268"/>
    </source>
</evidence>
<keyword evidence="7 16" id="KW-0863">Zinc-finger</keyword>